<dbReference type="GO" id="GO:0032259">
    <property type="term" value="P:methylation"/>
    <property type="evidence" value="ECO:0007669"/>
    <property type="project" value="UniProtKB-KW"/>
</dbReference>
<name>A0A8S0W985_9GAMM</name>
<evidence type="ECO:0000256" key="1">
    <source>
        <dbReference type="ARBA" id="ARBA00004127"/>
    </source>
</evidence>
<keyword evidence="3 5" id="KW-1133">Transmembrane helix</keyword>
<dbReference type="RefSeq" id="WP_174624772.1">
    <property type="nucleotide sequence ID" value="NZ_CADCXN010000035.1"/>
</dbReference>
<keyword evidence="6" id="KW-0489">Methyltransferase</keyword>
<keyword evidence="6" id="KW-0808">Transferase</keyword>
<keyword evidence="2 5" id="KW-0812">Transmembrane</keyword>
<dbReference type="AlphaFoldDB" id="A0A8S0W985"/>
<accession>A0A8S0W985</accession>
<evidence type="ECO:0000313" key="7">
    <source>
        <dbReference type="Proteomes" id="UP000494216"/>
    </source>
</evidence>
<dbReference type="InterPro" id="IPR007318">
    <property type="entry name" value="Phopholipid_MeTrfase"/>
</dbReference>
<dbReference type="GO" id="GO:0012505">
    <property type="term" value="C:endomembrane system"/>
    <property type="evidence" value="ECO:0007669"/>
    <property type="project" value="UniProtKB-SubCell"/>
</dbReference>
<feature type="transmembrane region" description="Helical" evidence="5">
    <location>
        <begin position="38"/>
        <end position="58"/>
    </location>
</feature>
<sequence>MLELKVPPAVIVLITAALMRLISVVLPEFTFIFPGRPFVAGFLVFGGITVTILGVFSFHQAKTTLNPMIPDSASALVVEGIYKVTRNPMYLGFLLMLIGWAVFLSNLLSYSVIPAFVIYMNRFQITPEEKALEALFQDRFRAYKAKVRRWL</sequence>
<dbReference type="PANTHER" id="PTHR12714:SF24">
    <property type="entry name" value="SLR1182 PROTEIN"/>
    <property type="match status" value="1"/>
</dbReference>
<evidence type="ECO:0000256" key="5">
    <source>
        <dbReference type="SAM" id="Phobius"/>
    </source>
</evidence>
<feature type="transmembrane region" description="Helical" evidence="5">
    <location>
        <begin position="90"/>
        <end position="120"/>
    </location>
</feature>
<evidence type="ECO:0000313" key="6">
    <source>
        <dbReference type="EMBL" id="CAA9889794.1"/>
    </source>
</evidence>
<dbReference type="Proteomes" id="UP000494216">
    <property type="component" value="Unassembled WGS sequence"/>
</dbReference>
<dbReference type="PANTHER" id="PTHR12714">
    <property type="entry name" value="PROTEIN-S ISOPRENYLCYSTEINE O-METHYLTRANSFERASE"/>
    <property type="match status" value="1"/>
</dbReference>
<dbReference type="EMBL" id="CADCXN010000035">
    <property type="protein sequence ID" value="CAA9889794.1"/>
    <property type="molecule type" value="Genomic_DNA"/>
</dbReference>
<keyword evidence="7" id="KW-1185">Reference proteome</keyword>
<evidence type="ECO:0000256" key="3">
    <source>
        <dbReference type="ARBA" id="ARBA00022989"/>
    </source>
</evidence>
<organism evidence="6 7">
    <name type="scientific">Candidatus Methylobacter favarea</name>
    <dbReference type="NCBI Taxonomy" id="2707345"/>
    <lineage>
        <taxon>Bacteria</taxon>
        <taxon>Pseudomonadati</taxon>
        <taxon>Pseudomonadota</taxon>
        <taxon>Gammaproteobacteria</taxon>
        <taxon>Methylococcales</taxon>
        <taxon>Methylococcaceae</taxon>
        <taxon>Methylobacter</taxon>
    </lineage>
</organism>
<dbReference type="Pfam" id="PF04191">
    <property type="entry name" value="PEMT"/>
    <property type="match status" value="1"/>
</dbReference>
<protein>
    <submittedName>
        <fullName evidence="6">Protein-S-isoprenylcysteine methyltransferase</fullName>
    </submittedName>
</protein>
<gene>
    <name evidence="6" type="ORF">METHB2_130059</name>
</gene>
<proteinExistence type="predicted"/>
<comment type="caution">
    <text evidence="6">The sequence shown here is derived from an EMBL/GenBank/DDBJ whole genome shotgun (WGS) entry which is preliminary data.</text>
</comment>
<dbReference type="Gene3D" id="1.20.120.1630">
    <property type="match status" value="1"/>
</dbReference>
<comment type="subcellular location">
    <subcellularLocation>
        <location evidence="1">Endomembrane system</location>
        <topology evidence="1">Multi-pass membrane protein</topology>
    </subcellularLocation>
</comment>
<feature type="transmembrane region" description="Helical" evidence="5">
    <location>
        <begin position="6"/>
        <end position="26"/>
    </location>
</feature>
<dbReference type="GO" id="GO:0008168">
    <property type="term" value="F:methyltransferase activity"/>
    <property type="evidence" value="ECO:0007669"/>
    <property type="project" value="UniProtKB-KW"/>
</dbReference>
<reference evidence="6 7" key="1">
    <citation type="submission" date="2020-02" db="EMBL/GenBank/DDBJ databases">
        <authorList>
            <person name="Hogendoorn C."/>
        </authorList>
    </citation>
    <scope>NUCLEOTIDE SEQUENCE [LARGE SCALE GENOMIC DNA]</scope>
    <source>
        <strain evidence="6">METHB21</strain>
    </source>
</reference>
<evidence type="ECO:0000256" key="4">
    <source>
        <dbReference type="ARBA" id="ARBA00023136"/>
    </source>
</evidence>
<evidence type="ECO:0000256" key="2">
    <source>
        <dbReference type="ARBA" id="ARBA00022692"/>
    </source>
</evidence>
<keyword evidence="4 5" id="KW-0472">Membrane</keyword>